<keyword evidence="2" id="KW-0812">Transmembrane</keyword>
<gene>
    <name evidence="3" type="ORF">Esi_0845_0001</name>
</gene>
<dbReference type="InParanoid" id="D7G7P1"/>
<dbReference type="Proteomes" id="UP000002630">
    <property type="component" value="Unassembled WGS sequence"/>
</dbReference>
<keyword evidence="2" id="KW-0472">Membrane</keyword>
<evidence type="ECO:0000256" key="2">
    <source>
        <dbReference type="SAM" id="Phobius"/>
    </source>
</evidence>
<dbReference type="EMBL" id="FN649760">
    <property type="protein sequence ID" value="CBJ33995.1"/>
    <property type="molecule type" value="Genomic_DNA"/>
</dbReference>
<feature type="region of interest" description="Disordered" evidence="1">
    <location>
        <begin position="257"/>
        <end position="313"/>
    </location>
</feature>
<protein>
    <submittedName>
        <fullName evidence="3">Uncharacterized protein</fullName>
    </submittedName>
</protein>
<keyword evidence="2" id="KW-1133">Transmembrane helix</keyword>
<dbReference type="OrthoDB" id="10446158at2759"/>
<accession>D7G7P1</accession>
<evidence type="ECO:0000313" key="3">
    <source>
        <dbReference type="EMBL" id="CBJ33995.1"/>
    </source>
</evidence>
<organism evidence="3 4">
    <name type="scientific">Ectocarpus siliculosus</name>
    <name type="common">Brown alga</name>
    <name type="synonym">Conferva siliculosa</name>
    <dbReference type="NCBI Taxonomy" id="2880"/>
    <lineage>
        <taxon>Eukaryota</taxon>
        <taxon>Sar</taxon>
        <taxon>Stramenopiles</taxon>
        <taxon>Ochrophyta</taxon>
        <taxon>PX clade</taxon>
        <taxon>Phaeophyceae</taxon>
        <taxon>Ectocarpales</taxon>
        <taxon>Ectocarpaceae</taxon>
        <taxon>Ectocarpus</taxon>
    </lineage>
</organism>
<keyword evidence="4" id="KW-1185">Reference proteome</keyword>
<reference evidence="3 4" key="1">
    <citation type="journal article" date="2010" name="Nature">
        <title>The Ectocarpus genome and the independent evolution of multicellularity in brown algae.</title>
        <authorList>
            <person name="Cock J.M."/>
            <person name="Sterck L."/>
            <person name="Rouze P."/>
            <person name="Scornet D."/>
            <person name="Allen A.E."/>
            <person name="Amoutzias G."/>
            <person name="Anthouard V."/>
            <person name="Artiguenave F."/>
            <person name="Aury J.M."/>
            <person name="Badger J.H."/>
            <person name="Beszteri B."/>
            <person name="Billiau K."/>
            <person name="Bonnet E."/>
            <person name="Bothwell J.H."/>
            <person name="Bowler C."/>
            <person name="Boyen C."/>
            <person name="Brownlee C."/>
            <person name="Carrano C.J."/>
            <person name="Charrier B."/>
            <person name="Cho G.Y."/>
            <person name="Coelho S.M."/>
            <person name="Collen J."/>
            <person name="Corre E."/>
            <person name="Da Silva C."/>
            <person name="Delage L."/>
            <person name="Delaroque N."/>
            <person name="Dittami S.M."/>
            <person name="Doulbeau S."/>
            <person name="Elias M."/>
            <person name="Farnham G."/>
            <person name="Gachon C.M."/>
            <person name="Gschloessl B."/>
            <person name="Heesch S."/>
            <person name="Jabbari K."/>
            <person name="Jubin C."/>
            <person name="Kawai H."/>
            <person name="Kimura K."/>
            <person name="Kloareg B."/>
            <person name="Kupper F.C."/>
            <person name="Lang D."/>
            <person name="Le Bail A."/>
            <person name="Leblanc C."/>
            <person name="Lerouge P."/>
            <person name="Lohr M."/>
            <person name="Lopez P.J."/>
            <person name="Martens C."/>
            <person name="Maumus F."/>
            <person name="Michel G."/>
            <person name="Miranda-Saavedra D."/>
            <person name="Morales J."/>
            <person name="Moreau H."/>
            <person name="Motomura T."/>
            <person name="Nagasato C."/>
            <person name="Napoli C.A."/>
            <person name="Nelson D.R."/>
            <person name="Nyvall-Collen P."/>
            <person name="Peters A.F."/>
            <person name="Pommier C."/>
            <person name="Potin P."/>
            <person name="Poulain J."/>
            <person name="Quesneville H."/>
            <person name="Read B."/>
            <person name="Rensing S.A."/>
            <person name="Ritter A."/>
            <person name="Rousvoal S."/>
            <person name="Samanta M."/>
            <person name="Samson G."/>
            <person name="Schroeder D.C."/>
            <person name="Segurens B."/>
            <person name="Strittmatter M."/>
            <person name="Tonon T."/>
            <person name="Tregear J.W."/>
            <person name="Valentin K."/>
            <person name="von Dassow P."/>
            <person name="Yamagishi T."/>
            <person name="Van de Peer Y."/>
            <person name="Wincker P."/>
        </authorList>
    </citation>
    <scope>NUCLEOTIDE SEQUENCE [LARGE SCALE GENOMIC DNA]</scope>
    <source>
        <strain evidence="4">Ec32 / CCAP1310/4</strain>
    </source>
</reference>
<dbReference type="AlphaFoldDB" id="D7G7P1"/>
<feature type="compositionally biased region" description="Low complexity" evidence="1">
    <location>
        <begin position="257"/>
        <end position="276"/>
    </location>
</feature>
<evidence type="ECO:0000256" key="1">
    <source>
        <dbReference type="SAM" id="MobiDB-lite"/>
    </source>
</evidence>
<sequence length="359" mass="35912">MQVSNAGDLNGDYASSLNGDGSVTYVSTGVIAATLASSDAPAQCADSSASDCTVNRWQITPSDADSTLPTYVVYDEALHPSTINEVWLRLDNCGTGGCQSSPAELTIVCGDGTTAAGSGTPAPVSVTASDCEAIEVAGTSGAESDGFYYDDGSELGDGVTQYVGYDVVNGELTSNGRAVVANRVDSTCATTTTSTGADACSWRQWWIEPSSSGTVSYFTYDEAGHPVDIAAGTLWYTSDDTVVPYDGDVVVTCAPATTPTLTPATSPAPTPTATSTDGGNDDGTATRMPVEGTHAPGTVAPVVAGGEDGDGDGGGGSDTVVIAAGVAGGVALLAILGAVAYKLKKNPPPPPSYDDLVGA</sequence>
<evidence type="ECO:0000313" key="4">
    <source>
        <dbReference type="Proteomes" id="UP000002630"/>
    </source>
</evidence>
<proteinExistence type="predicted"/>
<name>D7G7P1_ECTSI</name>
<feature type="transmembrane region" description="Helical" evidence="2">
    <location>
        <begin position="320"/>
        <end position="341"/>
    </location>
</feature>